<feature type="domain" description="Transposase IS4-like" evidence="1">
    <location>
        <begin position="35"/>
        <end position="103"/>
    </location>
</feature>
<protein>
    <submittedName>
        <fullName evidence="2">Transposase</fullName>
    </submittedName>
</protein>
<gene>
    <name evidence="2" type="ORF">EFBL_3005</name>
</gene>
<keyword evidence="3" id="KW-1185">Reference proteome</keyword>
<dbReference type="EMBL" id="BDUF01000087">
    <property type="protein sequence ID" value="GAX91339.1"/>
    <property type="molecule type" value="Genomic_DNA"/>
</dbReference>
<dbReference type="AlphaFoldDB" id="A0A292YQZ7"/>
<dbReference type="InterPro" id="IPR002559">
    <property type="entry name" value="Transposase_11"/>
</dbReference>
<sequence length="128" mass="14779">MTETKEIKVSTTDPESGYMVRDGKPEGFFYLDHRTVDAKCNIITDVHITPGNVHDSVPYLERLDRQIQRFGFSVEAVALDSGYLTAHICKALQEKKIFTVIGHRRFHPTKGLFPKWKFKYQPEMNTCD</sequence>
<dbReference type="GO" id="GO:0003677">
    <property type="term" value="F:DNA binding"/>
    <property type="evidence" value="ECO:0007669"/>
    <property type="project" value="InterPro"/>
</dbReference>
<reference evidence="3" key="1">
    <citation type="submission" date="2017-07" db="EMBL/GenBank/DDBJ databases">
        <title>Draft genome sequence of Effusibacillus lacus strain skLN1.</title>
        <authorList>
            <person name="Watanabe M."/>
            <person name="Kojima H."/>
            <person name="Fukui M."/>
        </authorList>
    </citation>
    <scope>NUCLEOTIDE SEQUENCE [LARGE SCALE GENOMIC DNA]</scope>
    <source>
        <strain evidence="3">skLN1</strain>
    </source>
</reference>
<dbReference type="GO" id="GO:0004803">
    <property type="term" value="F:transposase activity"/>
    <property type="evidence" value="ECO:0007669"/>
    <property type="project" value="InterPro"/>
</dbReference>
<dbReference type="GO" id="GO:0006313">
    <property type="term" value="P:DNA transposition"/>
    <property type="evidence" value="ECO:0007669"/>
    <property type="project" value="InterPro"/>
</dbReference>
<evidence type="ECO:0000313" key="3">
    <source>
        <dbReference type="Proteomes" id="UP000217785"/>
    </source>
</evidence>
<proteinExistence type="predicted"/>
<dbReference type="Proteomes" id="UP000217785">
    <property type="component" value="Unassembled WGS sequence"/>
</dbReference>
<organism evidence="2 3">
    <name type="scientific">Effusibacillus lacus</name>
    <dbReference type="NCBI Taxonomy" id="1348429"/>
    <lineage>
        <taxon>Bacteria</taxon>
        <taxon>Bacillati</taxon>
        <taxon>Bacillota</taxon>
        <taxon>Bacilli</taxon>
        <taxon>Bacillales</taxon>
        <taxon>Alicyclobacillaceae</taxon>
        <taxon>Effusibacillus</taxon>
    </lineage>
</organism>
<evidence type="ECO:0000313" key="2">
    <source>
        <dbReference type="EMBL" id="GAX91339.1"/>
    </source>
</evidence>
<accession>A0A292YQZ7</accession>
<evidence type="ECO:0000259" key="1">
    <source>
        <dbReference type="Pfam" id="PF01609"/>
    </source>
</evidence>
<name>A0A292YQZ7_9BACL</name>
<dbReference type="Pfam" id="PF01609">
    <property type="entry name" value="DDE_Tnp_1"/>
    <property type="match status" value="1"/>
</dbReference>
<comment type="caution">
    <text evidence="2">The sequence shown here is derived from an EMBL/GenBank/DDBJ whole genome shotgun (WGS) entry which is preliminary data.</text>
</comment>